<dbReference type="EMBL" id="JBHSMD010000006">
    <property type="protein sequence ID" value="MFC5494893.1"/>
    <property type="molecule type" value="Genomic_DNA"/>
</dbReference>
<evidence type="ECO:0000313" key="2">
    <source>
        <dbReference type="Proteomes" id="UP001595956"/>
    </source>
</evidence>
<protein>
    <recommendedName>
        <fullName evidence="3">Sulfotransferase family protein</fullName>
    </recommendedName>
</protein>
<organism evidence="1 2">
    <name type="scientific">Nocardioides caricicola</name>
    <dbReference type="NCBI Taxonomy" id="634770"/>
    <lineage>
        <taxon>Bacteria</taxon>
        <taxon>Bacillati</taxon>
        <taxon>Actinomycetota</taxon>
        <taxon>Actinomycetes</taxon>
        <taxon>Propionibacteriales</taxon>
        <taxon>Nocardioidaceae</taxon>
        <taxon>Nocardioides</taxon>
    </lineage>
</organism>
<comment type="caution">
    <text evidence="1">The sequence shown here is derived from an EMBL/GenBank/DDBJ whole genome shotgun (WGS) entry which is preliminary data.</text>
</comment>
<keyword evidence="2" id="KW-1185">Reference proteome</keyword>
<evidence type="ECO:0000313" key="1">
    <source>
        <dbReference type="EMBL" id="MFC5494893.1"/>
    </source>
</evidence>
<dbReference type="Gene3D" id="3.40.50.300">
    <property type="entry name" value="P-loop containing nucleotide triphosphate hydrolases"/>
    <property type="match status" value="1"/>
</dbReference>
<sequence length="366" mass="40156">MSRRLYVHVGLQKTGTSYLQAALLNSTAQLAAQGLDLVPPSKRECFELMVVIRNRYEARRDEASDRATVERFTNQLDKAPGSRAVFSQESLAAAGPAQIDRLLDACGDREVHAVITVRDLARQLPSMWQEDLKAGGTTRFGAYLRGLQELERAGKAKAPWIHLDPPTVASRWAAALSADRVHVITVPPAGSPTDLLLQRFARVLDVDATRLEPEDRPSNSSLGLVQAEVLRRVNAELPEEVHRRYVYGDVVKRQFGAQVLGAQEKQRILVPAKFRSWCEEVSERHVADLAQGGYRVEGTLEDLRCTEAAFAEGSTRPSEGDVAAASVTAIASMLAARGTAEAERRTGEIRVGEDGLLTKVKRKLGK</sequence>
<dbReference type="Proteomes" id="UP001595956">
    <property type="component" value="Unassembled WGS sequence"/>
</dbReference>
<gene>
    <name evidence="1" type="ORF">ACFPKY_17410</name>
</gene>
<name>A0ABW0N570_9ACTN</name>
<evidence type="ECO:0008006" key="3">
    <source>
        <dbReference type="Google" id="ProtNLM"/>
    </source>
</evidence>
<dbReference type="RefSeq" id="WP_345175188.1">
    <property type="nucleotide sequence ID" value="NZ_BAABFQ010000005.1"/>
</dbReference>
<proteinExistence type="predicted"/>
<accession>A0ABW0N570</accession>
<reference evidence="2" key="1">
    <citation type="journal article" date="2019" name="Int. J. Syst. Evol. Microbiol.">
        <title>The Global Catalogue of Microorganisms (GCM) 10K type strain sequencing project: providing services to taxonomists for standard genome sequencing and annotation.</title>
        <authorList>
            <consortium name="The Broad Institute Genomics Platform"/>
            <consortium name="The Broad Institute Genome Sequencing Center for Infectious Disease"/>
            <person name="Wu L."/>
            <person name="Ma J."/>
        </authorList>
    </citation>
    <scope>NUCLEOTIDE SEQUENCE [LARGE SCALE GENOMIC DNA]</scope>
    <source>
        <strain evidence="2">KACC 13778</strain>
    </source>
</reference>
<dbReference type="InterPro" id="IPR027417">
    <property type="entry name" value="P-loop_NTPase"/>
</dbReference>
<dbReference type="SUPFAM" id="SSF52540">
    <property type="entry name" value="P-loop containing nucleoside triphosphate hydrolases"/>
    <property type="match status" value="1"/>
</dbReference>